<dbReference type="Proteomes" id="UP000829925">
    <property type="component" value="Chromosome"/>
</dbReference>
<dbReference type="PANTHER" id="PTHR41368:SF1">
    <property type="entry name" value="PROTEIN YGHO"/>
    <property type="match status" value="1"/>
</dbReference>
<reference evidence="1 2" key="1">
    <citation type="submission" date="2022-04" db="EMBL/GenBank/DDBJ databases">
        <title>Hymenobacter sp. isolated from the air.</title>
        <authorList>
            <person name="Won M."/>
            <person name="Lee C.-M."/>
            <person name="Woen H.-Y."/>
            <person name="Kwon S.-W."/>
        </authorList>
    </citation>
    <scope>NUCLEOTIDE SEQUENCE [LARGE SCALE GENOMIC DNA]</scope>
    <source>
        <strain evidence="2">5413 J-13</strain>
    </source>
</reference>
<dbReference type="Gene3D" id="3.40.630.30">
    <property type="match status" value="1"/>
</dbReference>
<accession>A0A8T9SRP8</accession>
<organism evidence="1 2">
    <name type="scientific">Hymenobacter aerilatus</name>
    <dbReference type="NCBI Taxonomy" id="2932251"/>
    <lineage>
        <taxon>Bacteria</taxon>
        <taxon>Pseudomonadati</taxon>
        <taxon>Bacteroidota</taxon>
        <taxon>Cytophagia</taxon>
        <taxon>Cytophagales</taxon>
        <taxon>Hymenobacteraceae</taxon>
        <taxon>Hymenobacter</taxon>
    </lineage>
</organism>
<dbReference type="InterPro" id="IPR039968">
    <property type="entry name" value="BcerS-like"/>
</dbReference>
<dbReference type="SUPFAM" id="SSF55729">
    <property type="entry name" value="Acyl-CoA N-acyltransferases (Nat)"/>
    <property type="match status" value="1"/>
</dbReference>
<dbReference type="PANTHER" id="PTHR41368">
    <property type="entry name" value="PROTEIN YGHO"/>
    <property type="match status" value="1"/>
</dbReference>
<dbReference type="InterPro" id="IPR016181">
    <property type="entry name" value="Acyl_CoA_acyltransferase"/>
</dbReference>
<keyword evidence="2" id="KW-1185">Reference proteome</keyword>
<gene>
    <name evidence="1" type="ORF">MUN82_17775</name>
</gene>
<dbReference type="AlphaFoldDB" id="A0A8T9SRP8"/>
<evidence type="ECO:0000313" key="1">
    <source>
        <dbReference type="EMBL" id="UOR04782.1"/>
    </source>
</evidence>
<dbReference type="KEGG" id="haei:MUN82_17775"/>
<evidence type="ECO:0008006" key="3">
    <source>
        <dbReference type="Google" id="ProtNLM"/>
    </source>
</evidence>
<evidence type="ECO:0000313" key="2">
    <source>
        <dbReference type="Proteomes" id="UP000829925"/>
    </source>
</evidence>
<sequence>MPLFEVHNSQQVRQFLELPVRLYQQYPQWISPLDNEIEAVFDPKKNRLLREGKGEVVRWILTDDTGTVIGRVAAFTNSTLPQEIPNLPVGGMGFFECIDDQQAANTLFDACRTWLEARGMAAIDGPINFGERDRFWGLLVDGFTEPNYGMFFHPPYYQQLFEQYGFQVYFKQYTYDIPTDIKLHPNFAKVADRYTREEPDYRFTYADASDPEKLARDFQHVYSLAWARHSGVSGMSLDQARNIVREMKPVLDERLLWFIYYRDEAVGFFISLPELNQIFKHVGRKLDTLGKLRFLWEKYQYQRSQPKKAFGVIFGVVPEHQGKGAESAMIVHAQSVYQAAGYTSLEMNWIGDFNPRMMAVCRSIGARIVKTHITYRLLFDENRPFERCPIIR</sequence>
<name>A0A8T9SRP8_9BACT</name>
<dbReference type="RefSeq" id="WP_245092624.1">
    <property type="nucleotide sequence ID" value="NZ_CP095053.1"/>
</dbReference>
<dbReference type="EMBL" id="CP095053">
    <property type="protein sequence ID" value="UOR04782.1"/>
    <property type="molecule type" value="Genomic_DNA"/>
</dbReference>
<proteinExistence type="predicted"/>
<protein>
    <recommendedName>
        <fullName evidence="3">GNAT family N-acetyltransferase</fullName>
    </recommendedName>
</protein>